<dbReference type="AlphaFoldDB" id="A0A1A8SZG5"/>
<evidence type="ECO:0000313" key="1">
    <source>
        <dbReference type="EMBL" id="SBS24581.1"/>
    </source>
</evidence>
<dbReference type="Proteomes" id="UP000092544">
    <property type="component" value="Unassembled WGS sequence"/>
</dbReference>
<protein>
    <submittedName>
        <fullName evidence="1">Uncharacterized protein</fullName>
    </submittedName>
</protein>
<dbReference type="EMBL" id="FLOB01000001">
    <property type="protein sequence ID" value="SBS24581.1"/>
    <property type="molecule type" value="Genomic_DNA"/>
</dbReference>
<keyword evidence="2" id="KW-1185">Reference proteome</keyword>
<dbReference type="STRING" id="1792290.MSP8886_00019"/>
<reference evidence="1 2" key="1">
    <citation type="submission" date="2016-06" db="EMBL/GenBank/DDBJ databases">
        <authorList>
            <person name="Kjaerup R.B."/>
            <person name="Dalgaard T.S."/>
            <person name="Juul-Madsen H.R."/>
        </authorList>
    </citation>
    <scope>NUCLEOTIDE SEQUENCE [LARGE SCALE GENOMIC DNA]</scope>
    <source>
        <strain evidence="1 2">CECT 8886</strain>
    </source>
</reference>
<sequence>MIRPYKHLAYYIARNDILEPVPAFVSMLPSRIGLRSRKSFLIDIIKVLPVEPLKRSFVESLTVYFYQHYKYSIWIRFPFYPQ</sequence>
<proteinExistence type="predicted"/>
<name>A0A1A8SZG5_9GAMM</name>
<organism evidence="1 2">
    <name type="scientific">Marinomonas spartinae</name>
    <dbReference type="NCBI Taxonomy" id="1792290"/>
    <lineage>
        <taxon>Bacteria</taxon>
        <taxon>Pseudomonadati</taxon>
        <taxon>Pseudomonadota</taxon>
        <taxon>Gammaproteobacteria</taxon>
        <taxon>Oceanospirillales</taxon>
        <taxon>Oceanospirillaceae</taxon>
        <taxon>Marinomonas</taxon>
    </lineage>
</organism>
<evidence type="ECO:0000313" key="2">
    <source>
        <dbReference type="Proteomes" id="UP000092544"/>
    </source>
</evidence>
<gene>
    <name evidence="1" type="ORF">MSP8886_00019</name>
</gene>
<accession>A0A1A8SZG5</accession>